<protein>
    <submittedName>
        <fullName evidence="1">Uncharacterized protein</fullName>
    </submittedName>
</protein>
<sequence length="125" mass="14045">MVAAAVADMTEMAEVAENAGEAEAGLVGLHHVRPPVAVFRIADAVNNDEDGSVLWKPQRELLEYSAETVDVVDIKVRVEMSRNYSLQIINYFDVDLIREIDQQTCQERSDFDDLVIDKKIKKLVP</sequence>
<evidence type="ECO:0000313" key="1">
    <source>
        <dbReference type="EMBL" id="KAL0254448.1"/>
    </source>
</evidence>
<dbReference type="EMBL" id="JAJVCZ030000011">
    <property type="protein sequence ID" value="KAL0254448.1"/>
    <property type="molecule type" value="Genomic_DNA"/>
</dbReference>
<evidence type="ECO:0000313" key="2">
    <source>
        <dbReference type="Proteomes" id="UP001430584"/>
    </source>
</evidence>
<comment type="caution">
    <text evidence="1">The sequence shown here is derived from an EMBL/GenBank/DDBJ whole genome shotgun (WGS) entry which is preliminary data.</text>
</comment>
<keyword evidence="2" id="KW-1185">Reference proteome</keyword>
<name>A0ABR3C1D9_9PEZI</name>
<organism evidence="1 2">
    <name type="scientific">Diplodia seriata</name>
    <dbReference type="NCBI Taxonomy" id="420778"/>
    <lineage>
        <taxon>Eukaryota</taxon>
        <taxon>Fungi</taxon>
        <taxon>Dikarya</taxon>
        <taxon>Ascomycota</taxon>
        <taxon>Pezizomycotina</taxon>
        <taxon>Dothideomycetes</taxon>
        <taxon>Dothideomycetes incertae sedis</taxon>
        <taxon>Botryosphaeriales</taxon>
        <taxon>Botryosphaeriaceae</taxon>
        <taxon>Diplodia</taxon>
    </lineage>
</organism>
<reference evidence="1 2" key="1">
    <citation type="submission" date="2024-02" db="EMBL/GenBank/DDBJ databases">
        <title>De novo assembly and annotation of 12 fungi associated with fruit tree decline syndrome in Ontario, Canada.</title>
        <authorList>
            <person name="Sulman M."/>
            <person name="Ellouze W."/>
            <person name="Ilyukhin E."/>
        </authorList>
    </citation>
    <scope>NUCLEOTIDE SEQUENCE [LARGE SCALE GENOMIC DNA]</scope>
    <source>
        <strain evidence="1 2">FDS-637</strain>
    </source>
</reference>
<dbReference type="GeneID" id="92014008"/>
<dbReference type="RefSeq" id="XP_066628319.1">
    <property type="nucleotide sequence ID" value="XM_066781317.1"/>
</dbReference>
<dbReference type="Proteomes" id="UP001430584">
    <property type="component" value="Unassembled WGS sequence"/>
</dbReference>
<proteinExistence type="predicted"/>
<accession>A0ABR3C1D9</accession>
<gene>
    <name evidence="1" type="ORF">SLS55_009923</name>
</gene>